<evidence type="ECO:0000256" key="5">
    <source>
        <dbReference type="ARBA" id="ARBA00022963"/>
    </source>
</evidence>
<dbReference type="InterPro" id="IPR033113">
    <property type="entry name" value="PLA2_histidine"/>
</dbReference>
<evidence type="ECO:0000256" key="6">
    <source>
        <dbReference type="ARBA" id="ARBA00023098"/>
    </source>
</evidence>
<evidence type="ECO:0000256" key="3">
    <source>
        <dbReference type="ARBA" id="ARBA00013278"/>
    </source>
</evidence>
<dbReference type="GO" id="GO:0016042">
    <property type="term" value="P:lipid catabolic process"/>
    <property type="evidence" value="ECO:0007669"/>
    <property type="project" value="UniProtKB-KW"/>
</dbReference>
<evidence type="ECO:0000256" key="4">
    <source>
        <dbReference type="ARBA" id="ARBA00022525"/>
    </source>
</evidence>
<evidence type="ECO:0000313" key="10">
    <source>
        <dbReference type="Proteomes" id="UP000639338"/>
    </source>
</evidence>
<dbReference type="GO" id="GO:0005576">
    <property type="term" value="C:extracellular region"/>
    <property type="evidence" value="ECO:0007669"/>
    <property type="project" value="UniProtKB-SubCell"/>
</dbReference>
<name>A0A835CRB8_APHGI</name>
<evidence type="ECO:0000256" key="2">
    <source>
        <dbReference type="ARBA" id="ARBA00004613"/>
    </source>
</evidence>
<sequence length="156" mass="17645">MYDTTTTGLSDESNEDYIDNEIDMKKTYVSGIEKLFQSIMQTLMLQQQSSFAAKFISQLPKSVRDFFANQDNDILTSRINGFGDALNAFKEDFHAVFPGTLWCGGGNVAKTNEEVGLFSQVDRCCQHHDQCPYSIQPGETMEQLINNGMFTRQKKT</sequence>
<organism evidence="9 10">
    <name type="scientific">Aphidius gifuensis</name>
    <name type="common">Parasitoid wasp</name>
    <dbReference type="NCBI Taxonomy" id="684658"/>
    <lineage>
        <taxon>Eukaryota</taxon>
        <taxon>Metazoa</taxon>
        <taxon>Ecdysozoa</taxon>
        <taxon>Arthropoda</taxon>
        <taxon>Hexapoda</taxon>
        <taxon>Insecta</taxon>
        <taxon>Pterygota</taxon>
        <taxon>Neoptera</taxon>
        <taxon>Endopterygota</taxon>
        <taxon>Hymenoptera</taxon>
        <taxon>Apocrita</taxon>
        <taxon>Ichneumonoidea</taxon>
        <taxon>Braconidae</taxon>
        <taxon>Aphidiinae</taxon>
        <taxon>Aphidius</taxon>
    </lineage>
</organism>
<keyword evidence="5" id="KW-0442">Lipid degradation</keyword>
<dbReference type="GO" id="GO:0004623">
    <property type="term" value="F:phospholipase A2 activity"/>
    <property type="evidence" value="ECO:0007669"/>
    <property type="project" value="UniProtKB-EC"/>
</dbReference>
<evidence type="ECO:0000259" key="8">
    <source>
        <dbReference type="Pfam" id="PF05826"/>
    </source>
</evidence>
<dbReference type="SUPFAM" id="SSF48619">
    <property type="entry name" value="Phospholipase A2, PLA2"/>
    <property type="match status" value="1"/>
</dbReference>
<keyword evidence="10" id="KW-1185">Reference proteome</keyword>
<dbReference type="PANTHER" id="PTHR12253">
    <property type="entry name" value="RH14732P"/>
    <property type="match status" value="1"/>
</dbReference>
<gene>
    <name evidence="9" type="ORF">HCN44_005918</name>
</gene>
<protein>
    <recommendedName>
        <fullName evidence="3">phospholipase A2</fullName>
        <ecNumber evidence="3">3.1.1.4</ecNumber>
    </recommendedName>
    <alternativeName>
        <fullName evidence="7">Phosphatidylcholine 2-acylhydrolase</fullName>
    </alternativeName>
</protein>
<dbReference type="AlphaFoldDB" id="A0A835CRB8"/>
<accession>A0A835CRB8</accession>
<evidence type="ECO:0000256" key="7">
    <source>
        <dbReference type="ARBA" id="ARBA00029903"/>
    </source>
</evidence>
<keyword evidence="4" id="KW-0964">Secreted</keyword>
<dbReference type="EMBL" id="JACMRX010000003">
    <property type="protein sequence ID" value="KAF7993137.1"/>
    <property type="molecule type" value="Genomic_DNA"/>
</dbReference>
<dbReference type="GO" id="GO:0006644">
    <property type="term" value="P:phospholipid metabolic process"/>
    <property type="evidence" value="ECO:0007669"/>
    <property type="project" value="InterPro"/>
</dbReference>
<keyword evidence="6" id="KW-0443">Lipid metabolism</keyword>
<dbReference type="InterPro" id="IPR016090">
    <property type="entry name" value="PLA2-like_dom"/>
</dbReference>
<dbReference type="Gene3D" id="1.20.90.10">
    <property type="entry name" value="Phospholipase A2 domain"/>
    <property type="match status" value="1"/>
</dbReference>
<evidence type="ECO:0000313" key="9">
    <source>
        <dbReference type="EMBL" id="KAF7993137.1"/>
    </source>
</evidence>
<feature type="domain" description="Phospholipase A2-like central" evidence="8">
    <location>
        <begin position="97"/>
        <end position="153"/>
    </location>
</feature>
<comment type="caution">
    <text evidence="9">The sequence shown here is derived from an EMBL/GenBank/DDBJ whole genome shotgun (WGS) entry which is preliminary data.</text>
</comment>
<dbReference type="OrthoDB" id="8187220at2759"/>
<dbReference type="EC" id="3.1.1.4" evidence="3"/>
<dbReference type="Proteomes" id="UP000639338">
    <property type="component" value="Unassembled WGS sequence"/>
</dbReference>
<dbReference type="Pfam" id="PF05826">
    <property type="entry name" value="Phospholip_A2_2"/>
    <property type="match status" value="1"/>
</dbReference>
<dbReference type="InterPro" id="IPR036444">
    <property type="entry name" value="PLipase_A2_dom_sf"/>
</dbReference>
<comment type="subcellular location">
    <subcellularLocation>
        <location evidence="2">Secreted</location>
    </subcellularLocation>
</comment>
<comment type="cofactor">
    <cofactor evidence="1">
        <name>Ca(2+)</name>
        <dbReference type="ChEBI" id="CHEBI:29108"/>
    </cofactor>
</comment>
<dbReference type="GO" id="GO:0050482">
    <property type="term" value="P:arachidonate secretion"/>
    <property type="evidence" value="ECO:0007669"/>
    <property type="project" value="InterPro"/>
</dbReference>
<evidence type="ECO:0000256" key="1">
    <source>
        <dbReference type="ARBA" id="ARBA00001913"/>
    </source>
</evidence>
<dbReference type="PROSITE" id="PS00118">
    <property type="entry name" value="PA2_HIS"/>
    <property type="match status" value="1"/>
</dbReference>
<reference evidence="9 10" key="1">
    <citation type="submission" date="2020-08" db="EMBL/GenBank/DDBJ databases">
        <title>Aphidius gifuensis genome sequencing and assembly.</title>
        <authorList>
            <person name="Du Z."/>
        </authorList>
    </citation>
    <scope>NUCLEOTIDE SEQUENCE [LARGE SCALE GENOMIC DNA]</scope>
    <source>
        <strain evidence="9">YNYX2018</strain>
        <tissue evidence="9">Adults</tissue>
    </source>
</reference>
<proteinExistence type="predicted"/>